<reference evidence="2" key="1">
    <citation type="submission" date="2018-06" db="EMBL/GenBank/DDBJ databases">
        <authorList>
            <person name="Zhirakovskaya E."/>
        </authorList>
    </citation>
    <scope>NUCLEOTIDE SEQUENCE</scope>
</reference>
<sequence>MSLATPNNLFKQRKIRLPRFLVKMPIAYKLASLFTLLISSSMILLGVIITHNHSRLIDQQYLEFGQTVAKQMVESANDSLLADDSLALDTITNSLLSDKSILGVAIYSEQGKALTSAG</sequence>
<organism evidence="2">
    <name type="scientific">hydrothermal vent metagenome</name>
    <dbReference type="NCBI Taxonomy" id="652676"/>
    <lineage>
        <taxon>unclassified sequences</taxon>
        <taxon>metagenomes</taxon>
        <taxon>ecological metagenomes</taxon>
    </lineage>
</organism>
<name>A0A3B0YY78_9ZZZZ</name>
<keyword evidence="1" id="KW-0812">Transmembrane</keyword>
<gene>
    <name evidence="2" type="ORF">MNBD_GAMMA18-1102</name>
</gene>
<accession>A0A3B0YY78</accession>
<dbReference type="EMBL" id="UOFP01000120">
    <property type="protein sequence ID" value="VAW86028.1"/>
    <property type="molecule type" value="Genomic_DNA"/>
</dbReference>
<keyword evidence="1" id="KW-1133">Transmembrane helix</keyword>
<feature type="non-terminal residue" evidence="2">
    <location>
        <position position="118"/>
    </location>
</feature>
<dbReference type="AlphaFoldDB" id="A0A3B0YY78"/>
<feature type="transmembrane region" description="Helical" evidence="1">
    <location>
        <begin position="26"/>
        <end position="49"/>
    </location>
</feature>
<protein>
    <recommendedName>
        <fullName evidence="3">Periplasmic sensor domain-containing protein</fullName>
    </recommendedName>
</protein>
<evidence type="ECO:0000256" key="1">
    <source>
        <dbReference type="SAM" id="Phobius"/>
    </source>
</evidence>
<evidence type="ECO:0008006" key="3">
    <source>
        <dbReference type="Google" id="ProtNLM"/>
    </source>
</evidence>
<proteinExistence type="predicted"/>
<evidence type="ECO:0000313" key="2">
    <source>
        <dbReference type="EMBL" id="VAW86028.1"/>
    </source>
</evidence>
<keyword evidence="1" id="KW-0472">Membrane</keyword>